<evidence type="ECO:0000259" key="14">
    <source>
        <dbReference type="PROSITE" id="PS50850"/>
    </source>
</evidence>
<feature type="transmembrane region" description="Helical" evidence="13">
    <location>
        <begin position="377"/>
        <end position="397"/>
    </location>
</feature>
<feature type="transmembrane region" description="Helical" evidence="13">
    <location>
        <begin position="318"/>
        <end position="338"/>
    </location>
</feature>
<evidence type="ECO:0000256" key="11">
    <source>
        <dbReference type="SAM" id="Coils"/>
    </source>
</evidence>
<evidence type="ECO:0000256" key="10">
    <source>
        <dbReference type="ARBA" id="ARBA00034218"/>
    </source>
</evidence>
<feature type="region of interest" description="Disordered" evidence="12">
    <location>
        <begin position="202"/>
        <end position="227"/>
    </location>
</feature>
<comment type="caution">
    <text evidence="15">The sequence shown here is derived from an EMBL/GenBank/DDBJ whole genome shotgun (WGS) entry which is preliminary data.</text>
</comment>
<name>A0ABD1KXY4_9TELE</name>
<dbReference type="NCBIfam" id="TIGR00892">
    <property type="entry name" value="2A0113"/>
    <property type="match status" value="1"/>
</dbReference>
<evidence type="ECO:0000313" key="15">
    <source>
        <dbReference type="EMBL" id="KAL2104022.1"/>
    </source>
</evidence>
<keyword evidence="8 13" id="KW-0472">Membrane</keyword>
<feature type="transmembrane region" description="Helical" evidence="13">
    <location>
        <begin position="58"/>
        <end position="79"/>
    </location>
</feature>
<keyword evidence="3" id="KW-0813">Transport</keyword>
<dbReference type="EMBL" id="JBHFQA010000001">
    <property type="protein sequence ID" value="KAL2104022.1"/>
    <property type="molecule type" value="Genomic_DNA"/>
</dbReference>
<organism evidence="15 16">
    <name type="scientific">Coilia grayii</name>
    <name type="common">Gray's grenadier anchovy</name>
    <dbReference type="NCBI Taxonomy" id="363190"/>
    <lineage>
        <taxon>Eukaryota</taxon>
        <taxon>Metazoa</taxon>
        <taxon>Chordata</taxon>
        <taxon>Craniata</taxon>
        <taxon>Vertebrata</taxon>
        <taxon>Euteleostomi</taxon>
        <taxon>Actinopterygii</taxon>
        <taxon>Neopterygii</taxon>
        <taxon>Teleostei</taxon>
        <taxon>Clupei</taxon>
        <taxon>Clupeiformes</taxon>
        <taxon>Clupeoidei</taxon>
        <taxon>Engraulidae</taxon>
        <taxon>Coilinae</taxon>
        <taxon>Coilia</taxon>
    </lineage>
</organism>
<evidence type="ECO:0000256" key="13">
    <source>
        <dbReference type="SAM" id="Phobius"/>
    </source>
</evidence>
<comment type="subcellular location">
    <subcellularLocation>
        <location evidence="1">Basolateral cell membrane</location>
        <topology evidence="1">Multi-pass membrane protein</topology>
    </subcellularLocation>
</comment>
<keyword evidence="5 13" id="KW-0812">Transmembrane</keyword>
<dbReference type="InterPro" id="IPR050327">
    <property type="entry name" value="Proton-linked_MCT"/>
</dbReference>
<dbReference type="GO" id="GO:0015293">
    <property type="term" value="F:symporter activity"/>
    <property type="evidence" value="ECO:0007669"/>
    <property type="project" value="UniProtKB-KW"/>
</dbReference>
<feature type="transmembrane region" description="Helical" evidence="13">
    <location>
        <begin position="344"/>
        <end position="365"/>
    </location>
</feature>
<keyword evidence="16" id="KW-1185">Reference proteome</keyword>
<evidence type="ECO:0000313" key="16">
    <source>
        <dbReference type="Proteomes" id="UP001591681"/>
    </source>
</evidence>
<dbReference type="Gene3D" id="1.20.1250.20">
    <property type="entry name" value="MFS general substrate transporter like domains"/>
    <property type="match status" value="1"/>
</dbReference>
<comment type="catalytic activity">
    <reaction evidence="9">
        <text>4-methyl-2-oxopentanoate(out) + H(+)(out) = 4-methyl-2-oxopentanoate(in) + H(+)(in)</text>
        <dbReference type="Rhea" id="RHEA:71779"/>
        <dbReference type="ChEBI" id="CHEBI:15378"/>
        <dbReference type="ChEBI" id="CHEBI:17865"/>
    </reaction>
</comment>
<evidence type="ECO:0000256" key="9">
    <source>
        <dbReference type="ARBA" id="ARBA00034216"/>
    </source>
</evidence>
<accession>A0ABD1KXY4</accession>
<dbReference type="AlphaFoldDB" id="A0ABD1KXY4"/>
<sequence>MPPPAPSNLGYTPPDGGWGWAVVLGSFISIGFSYAFPKSLTIYYKEIQEYFSTSYSEIAWVSSIMLAAMYAGGPISSILVNRYGSRPVVMIGGVMVGIGMVASSFATTIMHLYICVGIIGGFGLAFNLQPALTIIGKYFQAKRPIANGLAMAGSPVFLSTLAPLNQFLFDSFGWRGAFLILGGVVTNCCVAGSLMRPIKVKPQRSSGTATNGDASDKEDNTTAKRPAKKTGCMNRVNQFIDLSLFKHRGYLIYIVGNVVMFFGFFAPVVFLAPYAKHMQVDEYSAALLLSIFALVDMFARPLTGLLANTPWVRPRIQYFFSFSVAYNGLCHAMCPFATGYEGLVVYAVFFGVAFGMVCALLFEVLMDLVGAERFSSAVGLATILECAPVLLGPPISGALVDLSHDYKNMYYACGVMMFVPGVFLFVMNYYNYKWLAQEEKERRRKQEVEKGAMEELREIMSDAENQTDETLA</sequence>
<dbReference type="InterPro" id="IPR036259">
    <property type="entry name" value="MFS_trans_sf"/>
</dbReference>
<feature type="transmembrane region" description="Helical" evidence="13">
    <location>
        <begin position="176"/>
        <end position="195"/>
    </location>
</feature>
<comment type="similarity">
    <text evidence="2">Belongs to the major facilitator superfamily. Monocarboxylate porter (TC 2.A.1.13) family.</text>
</comment>
<comment type="catalytic activity">
    <reaction evidence="10">
        <text>3-methyl-2-oxobutanoate(out) + H(+)(out) = 3-methyl-2-oxobutanoate(in) + H(+)(in)</text>
        <dbReference type="Rhea" id="RHEA:71783"/>
        <dbReference type="ChEBI" id="CHEBI:11851"/>
        <dbReference type="ChEBI" id="CHEBI:15378"/>
    </reaction>
</comment>
<dbReference type="FunFam" id="1.20.1250.20:FF:000030">
    <property type="entry name" value="monocarboxylate transporter 1 isoform X1"/>
    <property type="match status" value="1"/>
</dbReference>
<dbReference type="Proteomes" id="UP001591681">
    <property type="component" value="Unassembled WGS sequence"/>
</dbReference>
<evidence type="ECO:0000256" key="2">
    <source>
        <dbReference type="ARBA" id="ARBA00006727"/>
    </source>
</evidence>
<evidence type="ECO:0000256" key="5">
    <source>
        <dbReference type="ARBA" id="ARBA00022692"/>
    </source>
</evidence>
<feature type="transmembrane region" description="Helical" evidence="13">
    <location>
        <begin position="283"/>
        <end position="306"/>
    </location>
</feature>
<evidence type="ECO:0000256" key="3">
    <source>
        <dbReference type="ARBA" id="ARBA00022448"/>
    </source>
</evidence>
<evidence type="ECO:0000256" key="6">
    <source>
        <dbReference type="ARBA" id="ARBA00022847"/>
    </source>
</evidence>
<evidence type="ECO:0000256" key="12">
    <source>
        <dbReference type="SAM" id="MobiDB-lite"/>
    </source>
</evidence>
<dbReference type="PROSITE" id="PS50850">
    <property type="entry name" value="MFS"/>
    <property type="match status" value="1"/>
</dbReference>
<dbReference type="GO" id="GO:0016323">
    <property type="term" value="C:basolateral plasma membrane"/>
    <property type="evidence" value="ECO:0007669"/>
    <property type="project" value="UniProtKB-SubCell"/>
</dbReference>
<evidence type="ECO:0000256" key="8">
    <source>
        <dbReference type="ARBA" id="ARBA00023136"/>
    </source>
</evidence>
<feature type="transmembrane region" description="Helical" evidence="13">
    <location>
        <begin position="250"/>
        <end position="271"/>
    </location>
</feature>
<dbReference type="InterPro" id="IPR004743">
    <property type="entry name" value="MCT"/>
</dbReference>
<keyword evidence="4" id="KW-1003">Cell membrane</keyword>
<proteinExistence type="inferred from homology"/>
<keyword evidence="11" id="KW-0175">Coiled coil</keyword>
<dbReference type="PANTHER" id="PTHR11360">
    <property type="entry name" value="MONOCARBOXYLATE TRANSPORTER"/>
    <property type="match status" value="1"/>
</dbReference>
<dbReference type="InterPro" id="IPR011701">
    <property type="entry name" value="MFS"/>
</dbReference>
<feature type="coiled-coil region" evidence="11">
    <location>
        <begin position="435"/>
        <end position="466"/>
    </location>
</feature>
<evidence type="ECO:0000256" key="4">
    <source>
        <dbReference type="ARBA" id="ARBA00022475"/>
    </source>
</evidence>
<evidence type="ECO:0000256" key="1">
    <source>
        <dbReference type="ARBA" id="ARBA00004554"/>
    </source>
</evidence>
<feature type="compositionally biased region" description="Polar residues" evidence="12">
    <location>
        <begin position="203"/>
        <end position="213"/>
    </location>
</feature>
<protein>
    <recommendedName>
        <fullName evidence="14">Major facilitator superfamily (MFS) profile domain-containing protein</fullName>
    </recommendedName>
</protein>
<keyword evidence="7 13" id="KW-1133">Transmembrane helix</keyword>
<dbReference type="PANTHER" id="PTHR11360:SF92">
    <property type="entry name" value="MAJOR FACILITATOR SUPERFAMILY (MFS) PROFILE DOMAIN-CONTAINING PROTEIN"/>
    <property type="match status" value="1"/>
</dbReference>
<gene>
    <name evidence="15" type="ORF">ACEWY4_000890</name>
</gene>
<reference evidence="15 16" key="1">
    <citation type="submission" date="2024-09" db="EMBL/GenBank/DDBJ databases">
        <title>A chromosome-level genome assembly of Gray's grenadier anchovy, Coilia grayii.</title>
        <authorList>
            <person name="Fu Z."/>
        </authorList>
    </citation>
    <scope>NUCLEOTIDE SEQUENCE [LARGE SCALE GENOMIC DNA]</scope>
    <source>
        <strain evidence="15">G4</strain>
        <tissue evidence="15">Muscle</tissue>
    </source>
</reference>
<feature type="transmembrane region" description="Helical" evidence="13">
    <location>
        <begin position="17"/>
        <end position="37"/>
    </location>
</feature>
<dbReference type="SUPFAM" id="SSF103473">
    <property type="entry name" value="MFS general substrate transporter"/>
    <property type="match status" value="1"/>
</dbReference>
<feature type="transmembrane region" description="Helical" evidence="13">
    <location>
        <begin position="409"/>
        <end position="430"/>
    </location>
</feature>
<keyword evidence="6" id="KW-0769">Symport</keyword>
<feature type="domain" description="Major facilitator superfamily (MFS) profile" evidence="14">
    <location>
        <begin position="19"/>
        <end position="432"/>
    </location>
</feature>
<evidence type="ECO:0000256" key="7">
    <source>
        <dbReference type="ARBA" id="ARBA00022989"/>
    </source>
</evidence>
<dbReference type="Pfam" id="PF07690">
    <property type="entry name" value="MFS_1"/>
    <property type="match status" value="1"/>
</dbReference>
<dbReference type="InterPro" id="IPR020846">
    <property type="entry name" value="MFS_dom"/>
</dbReference>
<feature type="transmembrane region" description="Helical" evidence="13">
    <location>
        <begin position="91"/>
        <end position="124"/>
    </location>
</feature>